<sequence>MEDVNVVIEESNDRLTDGPMNEFLGVFLFVMAGFLLCVVLLGFAYWRQHRNGGGHQIAHSSEEFNDPSHESVLKGLIVFRWNANSTVELGQESSKPPACALCSKAFQRGEEIGKSNNPDCNHVHHGDCLVHWLQLQNTCPTCNKPYVLMEKV</sequence>
<evidence type="ECO:0000313" key="5">
    <source>
        <dbReference type="Proteomes" id="UP001153069"/>
    </source>
</evidence>
<dbReference type="OrthoDB" id="49381at2759"/>
<dbReference type="Gene3D" id="3.30.40.10">
    <property type="entry name" value="Zinc/RING finger domain, C3HC4 (zinc finger)"/>
    <property type="match status" value="1"/>
</dbReference>
<dbReference type="PROSITE" id="PS50089">
    <property type="entry name" value="ZF_RING_2"/>
    <property type="match status" value="1"/>
</dbReference>
<dbReference type="Proteomes" id="UP001153069">
    <property type="component" value="Unassembled WGS sequence"/>
</dbReference>
<keyword evidence="2" id="KW-0472">Membrane</keyword>
<dbReference type="AlphaFoldDB" id="A0A9N8DAH8"/>
<evidence type="ECO:0000313" key="4">
    <source>
        <dbReference type="EMBL" id="CAB9499297.1"/>
    </source>
</evidence>
<dbReference type="InterPro" id="IPR013083">
    <property type="entry name" value="Znf_RING/FYVE/PHD"/>
</dbReference>
<keyword evidence="1" id="KW-0479">Metal-binding</keyword>
<protein>
    <submittedName>
        <fullName evidence="4">RING-H2 finger protein</fullName>
    </submittedName>
</protein>
<reference evidence="4" key="1">
    <citation type="submission" date="2020-06" db="EMBL/GenBank/DDBJ databases">
        <authorList>
            <consortium name="Plant Systems Biology data submission"/>
        </authorList>
    </citation>
    <scope>NUCLEOTIDE SEQUENCE</scope>
    <source>
        <strain evidence="4">D6</strain>
    </source>
</reference>
<keyword evidence="1" id="KW-0863">Zinc-finger</keyword>
<comment type="caution">
    <text evidence="4">The sequence shown here is derived from an EMBL/GenBank/DDBJ whole genome shotgun (WGS) entry which is preliminary data.</text>
</comment>
<dbReference type="InterPro" id="IPR001841">
    <property type="entry name" value="Znf_RING"/>
</dbReference>
<feature type="domain" description="RING-type" evidence="3">
    <location>
        <begin position="99"/>
        <end position="143"/>
    </location>
</feature>
<evidence type="ECO:0000256" key="1">
    <source>
        <dbReference type="PROSITE-ProRule" id="PRU00175"/>
    </source>
</evidence>
<evidence type="ECO:0000259" key="3">
    <source>
        <dbReference type="PROSITE" id="PS50089"/>
    </source>
</evidence>
<dbReference type="Pfam" id="PF13639">
    <property type="entry name" value="zf-RING_2"/>
    <property type="match status" value="1"/>
</dbReference>
<dbReference type="GO" id="GO:0008270">
    <property type="term" value="F:zinc ion binding"/>
    <property type="evidence" value="ECO:0007669"/>
    <property type="project" value="UniProtKB-KW"/>
</dbReference>
<keyword evidence="2" id="KW-0812">Transmembrane</keyword>
<keyword evidence="1" id="KW-0862">Zinc</keyword>
<name>A0A9N8DAH8_9STRA</name>
<keyword evidence="5" id="KW-1185">Reference proteome</keyword>
<dbReference type="PANTHER" id="PTHR45676">
    <property type="entry name" value="RING-H2 FINGER PROTEIN ATL51-RELATED"/>
    <property type="match status" value="1"/>
</dbReference>
<evidence type="ECO:0000256" key="2">
    <source>
        <dbReference type="SAM" id="Phobius"/>
    </source>
</evidence>
<organism evidence="4 5">
    <name type="scientific">Seminavis robusta</name>
    <dbReference type="NCBI Taxonomy" id="568900"/>
    <lineage>
        <taxon>Eukaryota</taxon>
        <taxon>Sar</taxon>
        <taxon>Stramenopiles</taxon>
        <taxon>Ochrophyta</taxon>
        <taxon>Bacillariophyta</taxon>
        <taxon>Bacillariophyceae</taxon>
        <taxon>Bacillariophycidae</taxon>
        <taxon>Naviculales</taxon>
        <taxon>Naviculaceae</taxon>
        <taxon>Seminavis</taxon>
    </lineage>
</organism>
<accession>A0A9N8DAH8</accession>
<gene>
    <name evidence="4" type="ORF">SEMRO_57_G033510.1</name>
</gene>
<dbReference type="SUPFAM" id="SSF57850">
    <property type="entry name" value="RING/U-box"/>
    <property type="match status" value="1"/>
</dbReference>
<dbReference type="EMBL" id="CAICTM010000056">
    <property type="protein sequence ID" value="CAB9499297.1"/>
    <property type="molecule type" value="Genomic_DNA"/>
</dbReference>
<proteinExistence type="predicted"/>
<keyword evidence="2" id="KW-1133">Transmembrane helix</keyword>
<feature type="transmembrane region" description="Helical" evidence="2">
    <location>
        <begin position="23"/>
        <end position="46"/>
    </location>
</feature>